<evidence type="ECO:0000313" key="1">
    <source>
        <dbReference type="EMBL" id="KND96171.1"/>
    </source>
</evidence>
<gene>
    <name evidence="1" type="ORF">QG37_07529</name>
</gene>
<dbReference type="AlphaFoldDB" id="A0A0L0NPT8"/>
<accession>A0A0L0NPT8</accession>
<evidence type="ECO:0000313" key="2">
    <source>
        <dbReference type="Proteomes" id="UP000037122"/>
    </source>
</evidence>
<protein>
    <submittedName>
        <fullName evidence="1">Uncharacterized protein</fullName>
    </submittedName>
</protein>
<sequence length="81" mass="9249">MTDWLICLKQTELDYAAAGVGWEKIEDYLQHKVSSTVVWMKTKLGDKAGEYRCCIKQLFLLQSNYNLISLVLCFTVLGEAL</sequence>
<name>A0A0L0NPT8_CANAR</name>
<dbReference type="EMBL" id="LGST01000058">
    <property type="protein sequence ID" value="KND96171.1"/>
    <property type="molecule type" value="Genomic_DNA"/>
</dbReference>
<dbReference type="VEuPathDB" id="FungiDB:QG37_07529"/>
<organism evidence="1 2">
    <name type="scientific">Candidozyma auris</name>
    <name type="common">Yeast</name>
    <name type="synonym">Candida auris</name>
    <dbReference type="NCBI Taxonomy" id="498019"/>
    <lineage>
        <taxon>Eukaryota</taxon>
        <taxon>Fungi</taxon>
        <taxon>Dikarya</taxon>
        <taxon>Ascomycota</taxon>
        <taxon>Saccharomycotina</taxon>
        <taxon>Pichiomycetes</taxon>
        <taxon>Metschnikowiaceae</taxon>
        <taxon>Candidozyma</taxon>
    </lineage>
</organism>
<comment type="caution">
    <text evidence="1">The sequence shown here is derived from an EMBL/GenBank/DDBJ whole genome shotgun (WGS) entry which is preliminary data.</text>
</comment>
<proteinExistence type="predicted"/>
<reference evidence="2" key="1">
    <citation type="journal article" date="2015" name="BMC Genomics">
        <title>Draft genome of a commonly misdiagnosed multidrug resistant pathogen Candida auris.</title>
        <authorList>
            <person name="Chatterjee S."/>
            <person name="Alampalli S.V."/>
            <person name="Nageshan R.K."/>
            <person name="Chettiar S.T."/>
            <person name="Joshi S."/>
            <person name="Tatu U.S."/>
        </authorList>
    </citation>
    <scope>NUCLEOTIDE SEQUENCE [LARGE SCALE GENOMIC DNA]</scope>
    <source>
        <strain evidence="2">6684</strain>
    </source>
</reference>
<dbReference type="Proteomes" id="UP000037122">
    <property type="component" value="Unassembled WGS sequence"/>
</dbReference>